<reference evidence="10" key="2">
    <citation type="submission" date="2020-08" db="EMBL/GenBank/DDBJ databases">
        <title>The Agave Microbiome: Exploring the role of microbial communities in plant adaptations to desert environments.</title>
        <authorList>
            <person name="Partida-Martinez L.P."/>
        </authorList>
    </citation>
    <scope>NUCLEOTIDE SEQUENCE [LARGE SCALE GENOMIC DNA]</scope>
    <source>
        <strain evidence="10">AT2.8</strain>
    </source>
</reference>
<dbReference type="PANTHER" id="PTHR30185">
    <property type="entry name" value="CRYPTIC BETA-GLUCOSIDE BGL OPERON ANTITERMINATOR"/>
    <property type="match status" value="1"/>
</dbReference>
<dbReference type="InterPro" id="IPR011608">
    <property type="entry name" value="PRD"/>
</dbReference>
<evidence type="ECO:0000256" key="3">
    <source>
        <dbReference type="ARBA" id="ARBA00023015"/>
    </source>
</evidence>
<dbReference type="InterPro" id="IPR050661">
    <property type="entry name" value="BglG_antiterminators"/>
</dbReference>
<dbReference type="InterPro" id="IPR002178">
    <property type="entry name" value="PTS_EIIA_type-2_dom"/>
</dbReference>
<keyword evidence="3" id="KW-0805">Transcription regulation</keyword>
<dbReference type="InterPro" id="IPR016152">
    <property type="entry name" value="PTrfase/Anion_transptr"/>
</dbReference>
<dbReference type="Pfam" id="PF00359">
    <property type="entry name" value="PTS_EIIA_2"/>
    <property type="match status" value="1"/>
</dbReference>
<proteinExistence type="predicted"/>
<dbReference type="SUPFAM" id="SSF55804">
    <property type="entry name" value="Phoshotransferase/anion transport protein"/>
    <property type="match status" value="1"/>
</dbReference>
<dbReference type="Gene3D" id="1.10.10.10">
    <property type="entry name" value="Winged helix-like DNA-binding domain superfamily/Winged helix DNA-binding domain"/>
    <property type="match status" value="2"/>
</dbReference>
<dbReference type="GO" id="GO:0008982">
    <property type="term" value="F:protein-N(PI)-phosphohistidine-sugar phosphotransferase activity"/>
    <property type="evidence" value="ECO:0007669"/>
    <property type="project" value="InterPro"/>
</dbReference>
<dbReference type="CDD" id="cd05568">
    <property type="entry name" value="PTS_IIB_bgl_like"/>
    <property type="match status" value="1"/>
</dbReference>
<dbReference type="CDD" id="cd00211">
    <property type="entry name" value="PTS_IIA_fru"/>
    <property type="match status" value="1"/>
</dbReference>
<accession>A0A852TCX5</accession>
<comment type="caution">
    <text evidence="9">The sequence shown here is derived from an EMBL/GenBank/DDBJ whole genome shotgun (WGS) entry which is preliminary data.</text>
</comment>
<evidence type="ECO:0000259" key="6">
    <source>
        <dbReference type="PROSITE" id="PS51094"/>
    </source>
</evidence>
<protein>
    <submittedName>
        <fullName evidence="9">Activator of the mannose operon (Transcriptional antiterminator)</fullName>
    </submittedName>
</protein>
<feature type="domain" description="PTS EIIB type-2" evidence="7">
    <location>
        <begin position="404"/>
        <end position="494"/>
    </location>
</feature>
<dbReference type="Pfam" id="PF00874">
    <property type="entry name" value="PRD"/>
    <property type="match status" value="2"/>
</dbReference>
<evidence type="ECO:0000313" key="10">
    <source>
        <dbReference type="Proteomes" id="UP000548423"/>
    </source>
</evidence>
<dbReference type="Gene3D" id="3.40.930.10">
    <property type="entry name" value="Mannitol-specific EII, Chain A"/>
    <property type="match status" value="1"/>
</dbReference>
<dbReference type="InterPro" id="IPR036095">
    <property type="entry name" value="PTS_EIIB-like_sf"/>
</dbReference>
<keyword evidence="4" id="KW-0010">Activator</keyword>
<dbReference type="Gene3D" id="1.10.1790.10">
    <property type="entry name" value="PRD domain"/>
    <property type="match status" value="2"/>
</dbReference>
<reference evidence="10" key="1">
    <citation type="submission" date="2020-07" db="EMBL/GenBank/DDBJ databases">
        <authorList>
            <person name="Partida-Martinez L."/>
            <person name="Huntemann M."/>
            <person name="Clum A."/>
            <person name="Wang J."/>
            <person name="Palaniappan K."/>
            <person name="Ritter S."/>
            <person name="Chen I.-M."/>
            <person name="Stamatis D."/>
            <person name="Reddy T."/>
            <person name="O'Malley R."/>
            <person name="Daum C."/>
            <person name="Shapiro N."/>
            <person name="Ivanova N."/>
            <person name="Kyrpides N."/>
            <person name="Woyke T."/>
        </authorList>
    </citation>
    <scope>NUCLEOTIDE SEQUENCE [LARGE SCALE GENOMIC DNA]</scope>
    <source>
        <strain evidence="10">AT2.8</strain>
    </source>
</reference>
<dbReference type="SUPFAM" id="SSF63520">
    <property type="entry name" value="PTS-regulatory domain, PRD"/>
    <property type="match status" value="2"/>
</dbReference>
<dbReference type="PROSITE" id="PS51372">
    <property type="entry name" value="PRD_2"/>
    <property type="match status" value="2"/>
</dbReference>
<dbReference type="InterPro" id="IPR007737">
    <property type="entry name" value="Mga_HTH"/>
</dbReference>
<name>A0A852TCX5_9BACI</name>
<evidence type="ECO:0000256" key="2">
    <source>
        <dbReference type="ARBA" id="ARBA00022737"/>
    </source>
</evidence>
<dbReference type="PROSITE" id="PS51094">
    <property type="entry name" value="PTS_EIIA_TYPE_2"/>
    <property type="match status" value="1"/>
</dbReference>
<dbReference type="PANTHER" id="PTHR30185:SF12">
    <property type="entry name" value="TRANSCRIPTIONAL REGULATOR MANR"/>
    <property type="match status" value="1"/>
</dbReference>
<dbReference type="SUPFAM" id="SSF52794">
    <property type="entry name" value="PTS system IIB component-like"/>
    <property type="match status" value="1"/>
</dbReference>
<dbReference type="AlphaFoldDB" id="A0A852TCX5"/>
<dbReference type="Proteomes" id="UP000548423">
    <property type="component" value="Unassembled WGS sequence"/>
</dbReference>
<keyword evidence="1" id="KW-0808">Transferase</keyword>
<evidence type="ECO:0000256" key="1">
    <source>
        <dbReference type="ARBA" id="ARBA00022679"/>
    </source>
</evidence>
<feature type="domain" description="PTS EIIA type-2" evidence="6">
    <location>
        <begin position="500"/>
        <end position="639"/>
    </location>
</feature>
<keyword evidence="5" id="KW-0804">Transcription</keyword>
<feature type="domain" description="PRD" evidence="8">
    <location>
        <begin position="291"/>
        <end position="398"/>
    </location>
</feature>
<dbReference type="GO" id="GO:0006355">
    <property type="term" value="P:regulation of DNA-templated transcription"/>
    <property type="evidence" value="ECO:0007669"/>
    <property type="project" value="InterPro"/>
</dbReference>
<dbReference type="EMBL" id="JACCBX010000005">
    <property type="protein sequence ID" value="NYE05849.1"/>
    <property type="molecule type" value="Genomic_DNA"/>
</dbReference>
<evidence type="ECO:0000256" key="5">
    <source>
        <dbReference type="ARBA" id="ARBA00023163"/>
    </source>
</evidence>
<gene>
    <name evidence="9" type="ORF">F4694_002624</name>
</gene>
<dbReference type="InterPro" id="IPR013011">
    <property type="entry name" value="PTS_EIIB_2"/>
</dbReference>
<evidence type="ECO:0000313" key="9">
    <source>
        <dbReference type="EMBL" id="NYE05849.1"/>
    </source>
</evidence>
<dbReference type="GO" id="GO:0009401">
    <property type="term" value="P:phosphoenolpyruvate-dependent sugar phosphotransferase system"/>
    <property type="evidence" value="ECO:0007669"/>
    <property type="project" value="InterPro"/>
</dbReference>
<evidence type="ECO:0000256" key="4">
    <source>
        <dbReference type="ARBA" id="ARBA00023159"/>
    </source>
</evidence>
<dbReference type="InterPro" id="IPR036634">
    <property type="entry name" value="PRD_sf"/>
</dbReference>
<dbReference type="InterPro" id="IPR013196">
    <property type="entry name" value="HTH_11"/>
</dbReference>
<dbReference type="PROSITE" id="PS00372">
    <property type="entry name" value="PTS_EIIA_TYPE_2_HIS"/>
    <property type="match status" value="1"/>
</dbReference>
<dbReference type="Gene3D" id="3.40.50.2300">
    <property type="match status" value="1"/>
</dbReference>
<evidence type="ECO:0000259" key="8">
    <source>
        <dbReference type="PROSITE" id="PS51372"/>
    </source>
</evidence>
<evidence type="ECO:0000259" key="7">
    <source>
        <dbReference type="PROSITE" id="PS51099"/>
    </source>
</evidence>
<feature type="domain" description="PRD" evidence="8">
    <location>
        <begin position="180"/>
        <end position="285"/>
    </location>
</feature>
<dbReference type="InterPro" id="IPR036388">
    <property type="entry name" value="WH-like_DNA-bd_sf"/>
</dbReference>
<sequence length="639" mass="73958">MNSRQKELLRLLLLHKEDDLQIKDLAAELCCAEKTVRNDLDRLEEFLQDYESAHLYRKPGIGIGIEIDEHDRSEIMRGLLVNESKTLEERLFEMAFQLLTSHKPFTLQYWADRYYVPKPTIKRDIETITNWLQRYGLELISKQRLGNMVQGSELKKRNALAHLPELIPAFSNTNNVVLDLFLPYEIAAVRKALIDMQHTFSVTFTDEAVESLLVHALIMVKRIRQKSPVFIEQNEKTVTHTHKEYQYTEWLFNQLEAAYQLKFPEEEKVYFTWHLISAKRMAEGSDQEELQYNEETSQVVHSLIERMGKLTLFPFEQDLILRNGLAVHMHSVISRIRYQFPITNPLLANIKHMYPYMFSMVILSLEEISKTFDIEIPEDEAAYILLHFQASIERLEGKRETEKKKTLIVCHMGIGMSHLLEAKIEQQYQDIEVVACVGKAEVNEFLRQNSVDFIITTVPLEKVGTDTIVISPLFGQEDKRKLSQFVAKIQVDESTSPFLPYINEELVFFNLSKEHRYEVVEMLAMALYKEGYVKREFIYSSVKREQKSATAVGGGIAIPHGDPAYILKPAIAAAVLREPLIWGEEKVSLVFLLALTKENQAELREIIGKIASISDSPLVVHELTETENFHSFVKVLEEY</sequence>
<organism evidence="9 10">
    <name type="scientific">Neobacillus niacini</name>
    <dbReference type="NCBI Taxonomy" id="86668"/>
    <lineage>
        <taxon>Bacteria</taxon>
        <taxon>Bacillati</taxon>
        <taxon>Bacillota</taxon>
        <taxon>Bacilli</taxon>
        <taxon>Bacillales</taxon>
        <taxon>Bacillaceae</taxon>
        <taxon>Neobacillus</taxon>
    </lineage>
</organism>
<dbReference type="PROSITE" id="PS51099">
    <property type="entry name" value="PTS_EIIB_TYPE_2"/>
    <property type="match status" value="1"/>
</dbReference>
<keyword evidence="2" id="KW-0677">Repeat</keyword>
<dbReference type="Pfam" id="PF05043">
    <property type="entry name" value="Mga"/>
    <property type="match status" value="1"/>
</dbReference>
<dbReference type="Pfam" id="PF08279">
    <property type="entry name" value="HTH_11"/>
    <property type="match status" value="1"/>
</dbReference>